<keyword evidence="7" id="KW-1133">Transmembrane helix</keyword>
<organism evidence="10 11">
    <name type="scientific">Pseudomonas machongensis</name>
    <dbReference type="NCBI Taxonomy" id="3110229"/>
    <lineage>
        <taxon>Bacteria</taxon>
        <taxon>Pseudomonadati</taxon>
        <taxon>Pseudomonadota</taxon>
        <taxon>Gammaproteobacteria</taxon>
        <taxon>Pseudomonadales</taxon>
        <taxon>Pseudomonadaceae</taxon>
        <taxon>Pseudomonas</taxon>
    </lineage>
</organism>
<keyword evidence="8" id="KW-0472">Membrane</keyword>
<name>A0ABU5VDC1_9PSED</name>
<evidence type="ECO:0000259" key="9">
    <source>
        <dbReference type="Pfam" id="PF11356"/>
    </source>
</evidence>
<keyword evidence="4" id="KW-0997">Cell inner membrane</keyword>
<keyword evidence="2" id="KW-0813">Transport</keyword>
<evidence type="ECO:0000256" key="4">
    <source>
        <dbReference type="ARBA" id="ARBA00022519"/>
    </source>
</evidence>
<evidence type="ECO:0000256" key="8">
    <source>
        <dbReference type="ARBA" id="ARBA00023136"/>
    </source>
</evidence>
<evidence type="ECO:0000313" key="11">
    <source>
        <dbReference type="Proteomes" id="UP001302573"/>
    </source>
</evidence>
<dbReference type="EMBL" id="JAYFUI010000080">
    <property type="protein sequence ID" value="MEA5671362.1"/>
    <property type="molecule type" value="Genomic_DNA"/>
</dbReference>
<comment type="subcellular location">
    <subcellularLocation>
        <location evidence="1">Cell inner membrane</location>
    </subcellularLocation>
</comment>
<proteinExistence type="predicted"/>
<dbReference type="InterPro" id="IPR024961">
    <property type="entry name" value="T2SS_GspC_N"/>
</dbReference>
<dbReference type="RefSeq" id="WP_153773292.1">
    <property type="nucleotide sequence ID" value="NZ_JAYFUI010000080.1"/>
</dbReference>
<evidence type="ECO:0000256" key="7">
    <source>
        <dbReference type="ARBA" id="ARBA00022989"/>
    </source>
</evidence>
<keyword evidence="5" id="KW-0812">Transmembrane</keyword>
<keyword evidence="11" id="KW-1185">Reference proteome</keyword>
<sequence length="187" mass="20242">MLATAVVAIGARHPPAGVALIPEHYRRHAAWLVLPVLLASFLVWREDRLRSHWRTEEPAVATLPDVEVDRSLAVTTLALAFGFRAADARASVRSDIILKATFASSAGGSRALVALDGKVAAYRIGDRLAGGAVVRRIESHAVALWIDGVEEVLPLEGTKGSLLHLVRETSHAPTKPDSHRLFLRTSR</sequence>
<evidence type="ECO:0000313" key="10">
    <source>
        <dbReference type="EMBL" id="MEA5671362.1"/>
    </source>
</evidence>
<evidence type="ECO:0000256" key="5">
    <source>
        <dbReference type="ARBA" id="ARBA00022692"/>
    </source>
</evidence>
<keyword evidence="3" id="KW-1003">Cell membrane</keyword>
<accession>A0ABU5VDC1</accession>
<gene>
    <name evidence="10" type="ORF">VA602_08405</name>
</gene>
<protein>
    <submittedName>
        <fullName evidence="10">Type II secretion system protein N</fullName>
    </submittedName>
</protein>
<evidence type="ECO:0000256" key="2">
    <source>
        <dbReference type="ARBA" id="ARBA00022448"/>
    </source>
</evidence>
<keyword evidence="6" id="KW-0653">Protein transport</keyword>
<dbReference type="Proteomes" id="UP001302573">
    <property type="component" value="Unassembled WGS sequence"/>
</dbReference>
<evidence type="ECO:0000256" key="1">
    <source>
        <dbReference type="ARBA" id="ARBA00004533"/>
    </source>
</evidence>
<reference evidence="10 11" key="1">
    <citation type="submission" date="2023-12" db="EMBL/GenBank/DDBJ databases">
        <title>Pseudomonas machongensis sp. nov., isolated from wilted pepper plants (Capsicum annuum).</title>
        <authorList>
            <person name="Qiu M."/>
            <person name="Li Y."/>
            <person name="Liu Q."/>
            <person name="Zhang X."/>
            <person name="Huang Y."/>
            <person name="Guo R."/>
            <person name="Hu M."/>
            <person name="Zhou J."/>
            <person name="Zhou X."/>
        </authorList>
    </citation>
    <scope>NUCLEOTIDE SEQUENCE [LARGE SCALE GENOMIC DNA]</scope>
    <source>
        <strain evidence="10 11">MH2</strain>
    </source>
</reference>
<comment type="caution">
    <text evidence="10">The sequence shown here is derived from an EMBL/GenBank/DDBJ whole genome shotgun (WGS) entry which is preliminary data.</text>
</comment>
<dbReference type="Pfam" id="PF11356">
    <property type="entry name" value="T2SSC"/>
    <property type="match status" value="1"/>
</dbReference>
<evidence type="ECO:0000256" key="3">
    <source>
        <dbReference type="ARBA" id="ARBA00022475"/>
    </source>
</evidence>
<dbReference type="Gene3D" id="2.30.30.830">
    <property type="match status" value="1"/>
</dbReference>
<feature type="domain" description="Type II secretion system protein GspC N-terminal" evidence="9">
    <location>
        <begin position="91"/>
        <end position="154"/>
    </location>
</feature>
<evidence type="ECO:0000256" key="6">
    <source>
        <dbReference type="ARBA" id="ARBA00022927"/>
    </source>
</evidence>